<dbReference type="GO" id="GO:0006487">
    <property type="term" value="P:protein N-linked glycosylation"/>
    <property type="evidence" value="ECO:0007669"/>
    <property type="project" value="TreeGrafter"/>
</dbReference>
<feature type="transmembrane region" description="Helical" evidence="2">
    <location>
        <begin position="643"/>
        <end position="663"/>
    </location>
</feature>
<feature type="transmembrane region" description="Helical" evidence="2">
    <location>
        <begin position="484"/>
        <end position="500"/>
    </location>
</feature>
<feature type="transmembrane region" description="Helical" evidence="2">
    <location>
        <begin position="618"/>
        <end position="637"/>
    </location>
</feature>
<proteinExistence type="predicted"/>
<keyword evidence="2" id="KW-0812">Transmembrane</keyword>
<evidence type="ECO:0000259" key="3">
    <source>
        <dbReference type="Pfam" id="PF00535"/>
    </source>
</evidence>
<dbReference type="SUPFAM" id="SSF53448">
    <property type="entry name" value="Nucleotide-diphospho-sugar transferases"/>
    <property type="match status" value="1"/>
</dbReference>
<feature type="domain" description="Glycosyltransferase 2-like" evidence="3">
    <location>
        <begin position="142"/>
        <end position="290"/>
    </location>
</feature>
<feature type="transmembrane region" description="Helical" evidence="2">
    <location>
        <begin position="541"/>
        <end position="567"/>
    </location>
</feature>
<feature type="transmembrane region" description="Helical" evidence="2">
    <location>
        <begin position="703"/>
        <end position="721"/>
    </location>
</feature>
<accession>A0A2H0TPF2</accession>
<dbReference type="InterPro" id="IPR001173">
    <property type="entry name" value="Glyco_trans_2-like"/>
</dbReference>
<dbReference type="PANTHER" id="PTHR10859">
    <property type="entry name" value="GLYCOSYL TRANSFERASE"/>
    <property type="match status" value="1"/>
</dbReference>
<evidence type="ECO:0000256" key="1">
    <source>
        <dbReference type="SAM" id="MobiDB-lite"/>
    </source>
</evidence>
<feature type="transmembrane region" description="Helical" evidence="2">
    <location>
        <begin position="579"/>
        <end position="597"/>
    </location>
</feature>
<dbReference type="InterPro" id="IPR029044">
    <property type="entry name" value="Nucleotide-diphossugar_trans"/>
</dbReference>
<dbReference type="Gene3D" id="3.90.550.10">
    <property type="entry name" value="Spore Coat Polysaccharide Biosynthesis Protein SpsA, Chain A"/>
    <property type="match status" value="1"/>
</dbReference>
<feature type="transmembrane region" description="Helical" evidence="2">
    <location>
        <begin position="379"/>
        <end position="400"/>
    </location>
</feature>
<protein>
    <recommendedName>
        <fullName evidence="3">Glycosyltransferase 2-like domain-containing protein</fullName>
    </recommendedName>
</protein>
<feature type="region of interest" description="Disordered" evidence="1">
    <location>
        <begin position="39"/>
        <end position="58"/>
    </location>
</feature>
<feature type="transmembrane region" description="Helical" evidence="2">
    <location>
        <begin position="433"/>
        <end position="451"/>
    </location>
</feature>
<dbReference type="PANTHER" id="PTHR10859:SF91">
    <property type="entry name" value="DOLICHYL-PHOSPHATE BETA-GLUCOSYLTRANSFERASE"/>
    <property type="match status" value="1"/>
</dbReference>
<comment type="caution">
    <text evidence="4">The sequence shown here is derived from an EMBL/GenBank/DDBJ whole genome shotgun (WGS) entry which is preliminary data.</text>
</comment>
<evidence type="ECO:0000256" key="2">
    <source>
        <dbReference type="SAM" id="Phobius"/>
    </source>
</evidence>
<evidence type="ECO:0000313" key="4">
    <source>
        <dbReference type="EMBL" id="PIR74009.1"/>
    </source>
</evidence>
<dbReference type="AlphaFoldDB" id="A0A2H0TPF2"/>
<reference evidence="5" key="1">
    <citation type="submission" date="2017-09" db="EMBL/GenBank/DDBJ databases">
        <title>Depth-based differentiation of microbial function through sediment-hosted aquifers and enrichment of novel symbionts in the deep terrestrial subsurface.</title>
        <authorList>
            <person name="Probst A.J."/>
            <person name="Ladd B."/>
            <person name="Jarett J.K."/>
            <person name="Geller-Mcgrath D.E."/>
            <person name="Sieber C.M.K."/>
            <person name="Emerson J.B."/>
            <person name="Anantharaman K."/>
            <person name="Thomas B.C."/>
            <person name="Malmstrom R."/>
            <person name="Stieglmeier M."/>
            <person name="Klingl A."/>
            <person name="Woyke T."/>
            <person name="Ryan C.M."/>
            <person name="Banfield J.F."/>
        </authorList>
    </citation>
    <scope>NUCLEOTIDE SEQUENCE [LARGE SCALE GENOMIC DNA]</scope>
</reference>
<dbReference type="Pfam" id="PF00535">
    <property type="entry name" value="Glycos_transf_2"/>
    <property type="match status" value="1"/>
</dbReference>
<feature type="transmembrane region" description="Helical" evidence="2">
    <location>
        <begin position="506"/>
        <end position="529"/>
    </location>
</feature>
<evidence type="ECO:0000313" key="5">
    <source>
        <dbReference type="Proteomes" id="UP000230154"/>
    </source>
</evidence>
<feature type="transmembrane region" description="Helical" evidence="2">
    <location>
        <begin position="670"/>
        <end position="691"/>
    </location>
</feature>
<dbReference type="Proteomes" id="UP000230154">
    <property type="component" value="Unassembled WGS sequence"/>
</dbReference>
<feature type="transmembrane region" description="Helical" evidence="2">
    <location>
        <begin position="457"/>
        <end position="477"/>
    </location>
</feature>
<feature type="transmembrane region" description="Helical" evidence="2">
    <location>
        <begin position="728"/>
        <end position="749"/>
    </location>
</feature>
<keyword evidence="2" id="KW-1133">Transmembrane helix</keyword>
<sequence length="847" mass="94931">MLLTGGNARLHRCRADHVTASHPGTDAEHATLAAHSVPSEYPRTTASRSPGVPTSGVWTTSSRSRSCCAGSRSGSGGCFLRPRDRVPPSSAHKSMMWTPTVPPCSVVTSPWRRLLNVYLFICFVKTKALSNKFSENMYDLAIIFPCYNEAGRIESTINAYCEYLRSKEAHRKAVLVLVNDGSTDDTRSALERLERYSQGNVTVTSVSYSQNKGKGFAIKQGILSADARVYGFTDADNSYPPDLLTGVLSRLQTADIVIGQRERNKQVSGYSRIRSCISNSLQKIVSGLFQLPFRDTQCGYKFFNKTVATTVLPRVTQDRFSFDIDFLMRAHEMGYTVSTIPISFSHQLNSSITWRDGARYLLDIVPLLDTFRMKHYRSLLIFLFITSTAISLALFGWVMWKGYFFSDDFTWLWHAQKIDSTIGRVLTYHMSTFYSPVINAFYVVFFGIWGYATAAPYFAAGLLVHVFVSFFTGMLVFRLTKSPISAVVSSILIALAGGAYEPLVWIGANMHSIATLFIICAVLLYTYYLSSYSRLSIGASFLFFILALGTKETAIVTPALLLLVFLYNKVSAAALYKHITHAAYWLCVAALSCFYMWQQYVWQSQSIWIESGTWQLQLSALLRIPFVVFDLFIPLALLPPNLANSTAVLLWIGIVTLFIAVIYAFRKEKIVLFGLGWILVTISPTLFFSTATWWEPMASRYTYLPRVGAVIILVGMLHSLVMKNKARYVIGGFVWFVILSVSVQTWVMIRSTTTEYAYVYTTGRTLSHAMEQLRDTVPGMVLVRPDRPFPNNNATIVGAASVIAGIPEQNIEFLKNTEDILLPSQTILLYWDHANKTYAILEANTDN</sequence>
<name>A0A2H0TPF2_9BACT</name>
<gene>
    <name evidence="4" type="ORF">COU35_04690</name>
</gene>
<organism evidence="4 5">
    <name type="scientific">Candidatus Magasanikbacteria bacterium CG10_big_fil_rev_8_21_14_0_10_47_10</name>
    <dbReference type="NCBI Taxonomy" id="1974652"/>
    <lineage>
        <taxon>Bacteria</taxon>
        <taxon>Candidatus Magasanikiibacteriota</taxon>
    </lineage>
</organism>
<dbReference type="EMBL" id="PFCB01000031">
    <property type="protein sequence ID" value="PIR74009.1"/>
    <property type="molecule type" value="Genomic_DNA"/>
</dbReference>
<keyword evidence="2" id="KW-0472">Membrane</keyword>